<dbReference type="PATRIC" id="fig|1208920.3.peg.102"/>
<protein>
    <recommendedName>
        <fullName evidence="1">LPS-assembly protein LptD</fullName>
    </recommendedName>
</protein>
<keyword evidence="1" id="KW-0998">Cell outer membrane</keyword>
<keyword evidence="4" id="KW-1185">Reference proteome</keyword>
<evidence type="ECO:0000313" key="3">
    <source>
        <dbReference type="EMBL" id="AGF48131.1"/>
    </source>
</evidence>
<evidence type="ECO:0000313" key="4">
    <source>
        <dbReference type="Proteomes" id="UP000011541"/>
    </source>
</evidence>
<dbReference type="HAMAP" id="MF_01411">
    <property type="entry name" value="LPS_assembly_LptD"/>
    <property type="match status" value="1"/>
</dbReference>
<dbReference type="eggNOG" id="COG1452">
    <property type="taxonomic scope" value="Bacteria"/>
</dbReference>
<accession>M1LVL8</accession>
<dbReference type="GO" id="GO:0009279">
    <property type="term" value="C:cell outer membrane"/>
    <property type="evidence" value="ECO:0007669"/>
    <property type="project" value="UniProtKB-SubCell"/>
</dbReference>
<dbReference type="InterPro" id="IPR020889">
    <property type="entry name" value="LipoPS_assembly_LptD"/>
</dbReference>
<dbReference type="HOGENOM" id="CLU_009039_0_0_4"/>
<feature type="chain" id="PRO_5009017251" description="LPS-assembly protein LptD" evidence="1">
    <location>
        <begin position="24"/>
        <end position="755"/>
    </location>
</feature>
<dbReference type="Pfam" id="PF04453">
    <property type="entry name" value="LptD"/>
    <property type="match status" value="1"/>
</dbReference>
<dbReference type="GO" id="GO:1990351">
    <property type="term" value="C:transporter complex"/>
    <property type="evidence" value="ECO:0007669"/>
    <property type="project" value="TreeGrafter"/>
</dbReference>
<keyword evidence="1" id="KW-0472">Membrane</keyword>
<dbReference type="GO" id="GO:0043165">
    <property type="term" value="P:Gram-negative-bacterium-type cell outer membrane assembly"/>
    <property type="evidence" value="ECO:0007669"/>
    <property type="project" value="UniProtKB-UniRule"/>
</dbReference>
<comment type="subcellular location">
    <subcellularLocation>
        <location evidence="1">Cell outer membrane</location>
    </subcellularLocation>
</comment>
<dbReference type="InterPro" id="IPR007543">
    <property type="entry name" value="LptD_C"/>
</dbReference>
<dbReference type="EMBL" id="CP003805">
    <property type="protein sequence ID" value="AGF48131.1"/>
    <property type="molecule type" value="Genomic_DNA"/>
</dbReference>
<comment type="similarity">
    <text evidence="1">Belongs to the LptD family.</text>
</comment>
<evidence type="ECO:0000256" key="1">
    <source>
        <dbReference type="HAMAP-Rule" id="MF_01411"/>
    </source>
</evidence>
<comment type="function">
    <text evidence="1">Together with LptE, is involved in the assembly of lipopolysaccharide (LPS) at the surface of the outer membrane.</text>
</comment>
<proteinExistence type="inferred from homology"/>
<dbReference type="STRING" id="1208920.CONE_0322"/>
<dbReference type="Proteomes" id="UP000011541">
    <property type="component" value="Chromosome"/>
</dbReference>
<feature type="signal peptide" evidence="1">
    <location>
        <begin position="1"/>
        <end position="23"/>
    </location>
</feature>
<dbReference type="KEGG" id="kon:CONE_0322"/>
<name>M1LVL8_9PROT</name>
<gene>
    <name evidence="1" type="primary">lptD</name>
    <name evidence="3" type="ORF">CONE_0322</name>
</gene>
<dbReference type="RefSeq" id="WP_015396819.1">
    <property type="nucleotide sequence ID" value="NC_020299.1"/>
</dbReference>
<sequence precursor="true">MRFFISLASVFLFLLTFFDAASSAIISKDLKQIEHSHVDDFNHLQTFSIINNDSIGYNDSLSSDLPLFLTADQINNNKDGSFSLVGNAQFRRMDSVINGNYIKFYSDKGNIYVDGNVYIRLGSSTLVGSDAFINIDAINGYINNVKFRSHYNEAYAEADKVDLINKSKIKLYNVIYSGLENYNESWYTKSSSVTLDFDKNIAHFINARLYLCNIPIFYMPYMSFPIKDEPKSGFLMPNYSLVSGNGYEFVIPYYMNISRYCDATIHNRVSSKRGFIISSEFRYVNDNYYGMVDGSYIHKDRVTGCNRWYYKFRNCFYIRDNLILDLDISRASDNYFFIDIKDNNDQKYLSQISKLSWFGNHFDSYIKLSSYQILVDGIESNFYYKRLPEISIRYHDYFCEKLGLDFDINMVKLVRSSYVRDLLNDSGNRLQFYPSVHYNIINGSYYITPKFGVHLSEYNINSCYKSRVVPICSLSGGAFCINNVNIFKKSFKQIIEPKFSYLYIPYYNQEDVPCYDTNLVDFSFQSLFDENVYDGGWDRISDANHITFLLKASYDDTYSEFERMSISAANRIFLDNKKVFIPGETLSNNINSNLLMSFKTSPSNNTVIEACFDYDLYKNNLCNYLTSIRWNPKKSANVNILYKSQNDMQYSLKTVVLSFQWPLSEKFYGIGRLDILHSCNKEGDKQISAPKFLIGFEYKKDESWTNRLVFHRYSLFNGNINNTLFFQLELRGIGAIGTDMKNLLENNIFDYQTVQ</sequence>
<reference evidence="3 4" key="1">
    <citation type="journal article" date="2013" name="Genome Biol. Evol.">
        <title>Genome evolution and phylogenomic analysis of candidatus kinetoplastibacterium, the betaproteobacterial endosymbionts of strigomonas and angomonas.</title>
        <authorList>
            <person name="Alves J.M."/>
            <person name="Serrano M.G."/>
            <person name="Maia da Silva F."/>
            <person name="Voegtly L.J."/>
            <person name="Matveyev A.V."/>
            <person name="Teixeira M.M."/>
            <person name="Camargo E.P."/>
            <person name="Buck G.A."/>
        </authorList>
    </citation>
    <scope>NUCLEOTIDE SEQUENCE [LARGE SCALE GENOMIC DNA]</scope>
    <source>
        <strain evidence="3 4">TCC290E</strain>
    </source>
</reference>
<feature type="domain" description="LptD C-terminal" evidence="2">
    <location>
        <begin position="306"/>
        <end position="666"/>
    </location>
</feature>
<evidence type="ECO:0000259" key="2">
    <source>
        <dbReference type="Pfam" id="PF04453"/>
    </source>
</evidence>
<organism evidence="3 4">
    <name type="scientific">Candidatus Kinetoplastidibacterium stringomonadis TCC290E</name>
    <dbReference type="NCBI Taxonomy" id="1208920"/>
    <lineage>
        <taxon>Bacteria</taxon>
        <taxon>Pseudomonadati</taxon>
        <taxon>Pseudomonadota</taxon>
        <taxon>Betaproteobacteria</taxon>
        <taxon>Candidatus Kinetoplastidibacterium</taxon>
    </lineage>
</organism>
<comment type="caution">
    <text evidence="1">Lacks conserved residue(s) required for the propagation of feature annotation.</text>
</comment>
<dbReference type="InterPro" id="IPR050218">
    <property type="entry name" value="LptD"/>
</dbReference>
<dbReference type="GO" id="GO:0015920">
    <property type="term" value="P:lipopolysaccharide transport"/>
    <property type="evidence" value="ECO:0007669"/>
    <property type="project" value="InterPro"/>
</dbReference>
<dbReference type="PANTHER" id="PTHR30189">
    <property type="entry name" value="LPS-ASSEMBLY PROTEIN"/>
    <property type="match status" value="1"/>
</dbReference>
<dbReference type="AlphaFoldDB" id="M1LVL8"/>
<dbReference type="PANTHER" id="PTHR30189:SF1">
    <property type="entry name" value="LPS-ASSEMBLY PROTEIN LPTD"/>
    <property type="match status" value="1"/>
</dbReference>
<keyword evidence="1" id="KW-0732">Signal</keyword>
<comment type="subunit">
    <text evidence="1">Component of the lipopolysaccharide transport and assembly complex. Interacts with LptE and LptA.</text>
</comment>